<reference evidence="2" key="1">
    <citation type="journal article" date="2022" name="Arch. Microbiol.">
        <title>Microbulbifer okhotskensis sp. nov., isolated from a deep bottom sediment of the Okhotsk Sea.</title>
        <authorList>
            <person name="Romanenko L."/>
            <person name="Kurilenko V."/>
            <person name="Otstavnykh N."/>
            <person name="Velansky P."/>
            <person name="Isaeva M."/>
            <person name="Mikhailov V."/>
        </authorList>
    </citation>
    <scope>NUCLEOTIDE SEQUENCE</scope>
    <source>
        <strain evidence="2">OS29</strain>
    </source>
</reference>
<proteinExistence type="predicted"/>
<accession>A0A9X2EW36</accession>
<feature type="chain" id="PRO_5040775784" evidence="1">
    <location>
        <begin position="26"/>
        <end position="272"/>
    </location>
</feature>
<name>A0A9X2EW36_9GAMM</name>
<dbReference type="EMBL" id="JALBWM010000273">
    <property type="protein sequence ID" value="MCO1336996.1"/>
    <property type="molecule type" value="Genomic_DNA"/>
</dbReference>
<organism evidence="2 3">
    <name type="scientific">Microbulbifer okhotskensis</name>
    <dbReference type="NCBI Taxonomy" id="2926617"/>
    <lineage>
        <taxon>Bacteria</taxon>
        <taxon>Pseudomonadati</taxon>
        <taxon>Pseudomonadota</taxon>
        <taxon>Gammaproteobacteria</taxon>
        <taxon>Cellvibrionales</taxon>
        <taxon>Microbulbiferaceae</taxon>
        <taxon>Microbulbifer</taxon>
    </lineage>
</organism>
<sequence>MENITRRLTKFFMLTLNIVSLSAYAESVSDTKPAQVMFFGSFHFSNPGNDIVKMKTIDIHTEENQRYLEDLSSQIAVDAPTHVLLECSKESENKINQNYKKYTKGEYTLKTGETEQLGFRIAQKAGLSKVVCYDADQDLPYGELLAYLEKHSPERKKLLDENFEAWGKRFSDMHASLSLGQVLDKHNDPIEDKINVGSYILLNDIGQGDNFIGADLSSKWWSRNFRMYANIQAVAQPGTKVFVLGGQGHSSMMRPMLELDNKRETWDVRRYF</sequence>
<dbReference type="Proteomes" id="UP001139028">
    <property type="component" value="Unassembled WGS sequence"/>
</dbReference>
<dbReference type="AlphaFoldDB" id="A0A9X2EW36"/>
<gene>
    <name evidence="2" type="ORF">MO867_21980</name>
</gene>
<protein>
    <submittedName>
        <fullName evidence="2">DUF5694 domain-containing protein</fullName>
    </submittedName>
</protein>
<dbReference type="Pfam" id="PF18950">
    <property type="entry name" value="DUF5694"/>
    <property type="match status" value="1"/>
</dbReference>
<evidence type="ECO:0000313" key="2">
    <source>
        <dbReference type="EMBL" id="MCO1336996.1"/>
    </source>
</evidence>
<dbReference type="RefSeq" id="WP_252473148.1">
    <property type="nucleotide sequence ID" value="NZ_JALBWM010000273.1"/>
</dbReference>
<dbReference type="InterPro" id="IPR043749">
    <property type="entry name" value="DUF5694"/>
</dbReference>
<evidence type="ECO:0000313" key="3">
    <source>
        <dbReference type="Proteomes" id="UP001139028"/>
    </source>
</evidence>
<comment type="caution">
    <text evidence="2">The sequence shown here is derived from an EMBL/GenBank/DDBJ whole genome shotgun (WGS) entry which is preliminary data.</text>
</comment>
<keyword evidence="1" id="KW-0732">Signal</keyword>
<evidence type="ECO:0000256" key="1">
    <source>
        <dbReference type="SAM" id="SignalP"/>
    </source>
</evidence>
<keyword evidence="3" id="KW-1185">Reference proteome</keyword>
<feature type="signal peptide" evidence="1">
    <location>
        <begin position="1"/>
        <end position="25"/>
    </location>
</feature>